<evidence type="ECO:0000313" key="1">
    <source>
        <dbReference type="EMBL" id="GBP81406.1"/>
    </source>
</evidence>
<dbReference type="GO" id="GO:0003676">
    <property type="term" value="F:nucleic acid binding"/>
    <property type="evidence" value="ECO:0007669"/>
    <property type="project" value="InterPro"/>
</dbReference>
<dbReference type="Proteomes" id="UP000299102">
    <property type="component" value="Unassembled WGS sequence"/>
</dbReference>
<reference evidence="1 2" key="1">
    <citation type="journal article" date="2019" name="Commun. Biol.">
        <title>The bagworm genome reveals a unique fibroin gene that provides high tensile strength.</title>
        <authorList>
            <person name="Kono N."/>
            <person name="Nakamura H."/>
            <person name="Ohtoshi R."/>
            <person name="Tomita M."/>
            <person name="Numata K."/>
            <person name="Arakawa K."/>
        </authorList>
    </citation>
    <scope>NUCLEOTIDE SEQUENCE [LARGE SCALE GENOMIC DNA]</scope>
</reference>
<keyword evidence="2" id="KW-1185">Reference proteome</keyword>
<gene>
    <name evidence="1" type="ORF">EVAR_59408_1</name>
</gene>
<dbReference type="InterPro" id="IPR036397">
    <property type="entry name" value="RNaseH_sf"/>
</dbReference>
<accession>A0A4C1YYK5</accession>
<comment type="caution">
    <text evidence="1">The sequence shown here is derived from an EMBL/GenBank/DDBJ whole genome shotgun (WGS) entry which is preliminary data.</text>
</comment>
<dbReference type="AlphaFoldDB" id="A0A4C1YYK5"/>
<organism evidence="1 2">
    <name type="scientific">Eumeta variegata</name>
    <name type="common">Bagworm moth</name>
    <name type="synonym">Eumeta japonica</name>
    <dbReference type="NCBI Taxonomy" id="151549"/>
    <lineage>
        <taxon>Eukaryota</taxon>
        <taxon>Metazoa</taxon>
        <taxon>Ecdysozoa</taxon>
        <taxon>Arthropoda</taxon>
        <taxon>Hexapoda</taxon>
        <taxon>Insecta</taxon>
        <taxon>Pterygota</taxon>
        <taxon>Neoptera</taxon>
        <taxon>Endopterygota</taxon>
        <taxon>Lepidoptera</taxon>
        <taxon>Glossata</taxon>
        <taxon>Ditrysia</taxon>
        <taxon>Tineoidea</taxon>
        <taxon>Psychidae</taxon>
        <taxon>Oiketicinae</taxon>
        <taxon>Eumeta</taxon>
    </lineage>
</organism>
<dbReference type="EMBL" id="BGZK01001510">
    <property type="protein sequence ID" value="GBP81406.1"/>
    <property type="molecule type" value="Genomic_DNA"/>
</dbReference>
<dbReference type="Gene3D" id="3.30.420.10">
    <property type="entry name" value="Ribonuclease H-like superfamily/Ribonuclease H"/>
    <property type="match status" value="1"/>
</dbReference>
<evidence type="ECO:0000313" key="2">
    <source>
        <dbReference type="Proteomes" id="UP000299102"/>
    </source>
</evidence>
<protein>
    <submittedName>
        <fullName evidence="1">Uncharacterized protein</fullName>
    </submittedName>
</protein>
<proteinExistence type="predicted"/>
<sequence>MDPTRVGVSVNSRAEMIIRRGSPIWRLRGPPMQHTLNTDYRNPLVVRPRTIKLSRLTELRDIITDSVTQVVGSRADPESRRVNMITSVGNETVVGGSTHDGKKKHANVEEFWIYAYDPETKQQSTVWVFQDEPNPTKVIRVENTLKQMVALFFGINGHVVAVPLENRKMVNSEWYTTICLPEVFEETRKNNRQRNHSSS</sequence>
<dbReference type="OrthoDB" id="10017160at2759"/>
<name>A0A4C1YYK5_EUMVA</name>